<feature type="region of interest" description="Disordered" evidence="6">
    <location>
        <begin position="635"/>
        <end position="690"/>
    </location>
</feature>
<dbReference type="GO" id="GO:0005634">
    <property type="term" value="C:nucleus"/>
    <property type="evidence" value="ECO:0007669"/>
    <property type="project" value="UniProtKB-SubCell"/>
</dbReference>
<proteinExistence type="inferred from homology"/>
<feature type="compositionally biased region" description="Basic and acidic residues" evidence="6">
    <location>
        <begin position="751"/>
        <end position="764"/>
    </location>
</feature>
<protein>
    <recommendedName>
        <fullName evidence="4">Pre-rRNA-processing protein RIX1</fullName>
    </recommendedName>
</protein>
<comment type="similarity">
    <text evidence="3">Belongs to the RIX1/PELP1 family.</text>
</comment>
<dbReference type="AlphaFoldDB" id="A0A7G3ZG23"/>
<dbReference type="Proteomes" id="UP000515788">
    <property type="component" value="Chromosome 3"/>
</dbReference>
<evidence type="ECO:0000313" key="9">
    <source>
        <dbReference type="Proteomes" id="UP000515788"/>
    </source>
</evidence>
<evidence type="ECO:0000256" key="5">
    <source>
        <dbReference type="ARBA" id="ARBA00023242"/>
    </source>
</evidence>
<comment type="subcellular location">
    <subcellularLocation>
        <location evidence="2">Nucleus</location>
    </subcellularLocation>
</comment>
<feature type="region of interest" description="Disordered" evidence="6">
    <location>
        <begin position="751"/>
        <end position="799"/>
    </location>
</feature>
<feature type="compositionally biased region" description="Acidic residues" evidence="6">
    <location>
        <begin position="785"/>
        <end position="799"/>
    </location>
</feature>
<evidence type="ECO:0000256" key="1">
    <source>
        <dbReference type="ARBA" id="ARBA00003770"/>
    </source>
</evidence>
<name>A0A7G3ZG23_9SACH</name>
<dbReference type="PANTHER" id="PTHR34105">
    <property type="entry name" value="PROLINE-, GLUTAMIC ACID- AND LEUCINE-RICH PROTEIN 1"/>
    <property type="match status" value="1"/>
</dbReference>
<dbReference type="Pfam" id="PF08167">
    <property type="entry name" value="RIX1"/>
    <property type="match status" value="1"/>
</dbReference>
<evidence type="ECO:0000256" key="2">
    <source>
        <dbReference type="ARBA" id="ARBA00004123"/>
    </source>
</evidence>
<keyword evidence="5" id="KW-0539">Nucleus</keyword>
<reference evidence="8 9" key="1">
    <citation type="submission" date="2020-06" db="EMBL/GenBank/DDBJ databases">
        <title>The yeast mating-type switching endonuclease HO is a domesticated member of an unorthodox homing genetic element family.</title>
        <authorList>
            <person name="Coughlan A.Y."/>
            <person name="Lombardi L."/>
            <person name="Braun-Galleani S."/>
            <person name="Martos A.R."/>
            <person name="Galeote V."/>
            <person name="Bigey F."/>
            <person name="Dequin S."/>
            <person name="Byrne K.P."/>
            <person name="Wolfe K.H."/>
        </authorList>
    </citation>
    <scope>NUCLEOTIDE SEQUENCE [LARGE SCALE GENOMIC DNA]</scope>
    <source>
        <strain evidence="8 9">CBS764</strain>
    </source>
</reference>
<dbReference type="KEGG" id="tgb:HG536_0C06280"/>
<evidence type="ECO:0000256" key="3">
    <source>
        <dbReference type="ARBA" id="ARBA00010511"/>
    </source>
</evidence>
<evidence type="ECO:0000313" key="8">
    <source>
        <dbReference type="EMBL" id="QLL32459.1"/>
    </source>
</evidence>
<feature type="compositionally biased region" description="Basic and acidic residues" evidence="6">
    <location>
        <begin position="658"/>
        <end position="672"/>
    </location>
</feature>
<feature type="domain" description="Pre-rRNA-processing protein RIX1 N-terminal" evidence="7">
    <location>
        <begin position="9"/>
        <end position="199"/>
    </location>
</feature>
<dbReference type="GO" id="GO:0006364">
    <property type="term" value="P:rRNA processing"/>
    <property type="evidence" value="ECO:0007669"/>
    <property type="project" value="TreeGrafter"/>
</dbReference>
<keyword evidence="9" id="KW-1185">Reference proteome</keyword>
<feature type="compositionally biased region" description="Polar residues" evidence="6">
    <location>
        <begin position="673"/>
        <end position="690"/>
    </location>
</feature>
<evidence type="ECO:0000256" key="6">
    <source>
        <dbReference type="SAM" id="MobiDB-lite"/>
    </source>
</evidence>
<dbReference type="RefSeq" id="XP_037139134.1">
    <property type="nucleotide sequence ID" value="XM_037283238.1"/>
</dbReference>
<gene>
    <name evidence="8" type="ORF">HG536_0C06280</name>
</gene>
<accession>A0A7G3ZG23</accession>
<sequence>MSAAVLPIKELATRLEGSDDPEFITLLGCLRSPRYVDERLLKSDLSLLAAKTLALLRSSQDATVWRGCHTSVVICSYNPLVLCGHGGQLLAAIYSKLEHKVEYYSSAVQTPQSAVLLQALVYALGSLINLMRGKPALSRESLVPQLKVIIPLLVKLARLEPKLALPVLKTLLYKNTTTFRPFASKFRAVLSELLIKEYELCDKETQRLICDNFAYLHLIRLAPSNGADETQAHHKTYQDDTWKMGIFSVLAKFKPILDLCGEFLDLEQDKEIQKLIQSLNVTEEGANAGDFLPGLKLDMNSPLTLWEAPRRLSLLLDLLSSFMTLPTPYPVRVPLGLCISIAEGLLSMTSNYLPLKRDVRRDSGLTSVIEDILPQIQFVGVRLLSNISQTYGKLCLSLLPSILSSLELFIPLQQKSSRIDLQKCVSLKYEFMTLFSLVTTFLSHTGHQLNEVGLIKKLVDVSLHLTEDHSALDFSASRDIKAIRNKDSKQKQKKEHSNASISDLYVQPESFRFKCSERCLFEINRFLQVIVSNWKLPTNEHLKILKYTISTAVKWKEQRGYVPESYVKLLRAEVLNPGAERVSILPIAVSLLNNANDDIFDLLCHPRLPMSLVHNVKLATPMTEEPIEEIYEHIPTEADEDQSPRSLPTAAETDPVVEEIKPPADERREPSKHSNAAFNESVAENRSSSDIPAVSIVEEVSDTTDVRKREFDVEGAPSFFTKRTKIGADETRASSAISEVVTVEISGEKDLNAADSKSMEESTIKESNPASDGDSDFEMPTINVSEDEDDKEDSEDEDA</sequence>
<dbReference type="OrthoDB" id="20900at2759"/>
<dbReference type="SUPFAM" id="SSF48371">
    <property type="entry name" value="ARM repeat"/>
    <property type="match status" value="1"/>
</dbReference>
<organism evidence="8 9">
    <name type="scientific">Torulaspora globosa</name>
    <dbReference type="NCBI Taxonomy" id="48254"/>
    <lineage>
        <taxon>Eukaryota</taxon>
        <taxon>Fungi</taxon>
        <taxon>Dikarya</taxon>
        <taxon>Ascomycota</taxon>
        <taxon>Saccharomycotina</taxon>
        <taxon>Saccharomycetes</taxon>
        <taxon>Saccharomycetales</taxon>
        <taxon>Saccharomycetaceae</taxon>
        <taxon>Torulaspora</taxon>
    </lineage>
</organism>
<evidence type="ECO:0000256" key="4">
    <source>
        <dbReference type="ARBA" id="ARBA00021502"/>
    </source>
</evidence>
<evidence type="ECO:0000259" key="7">
    <source>
        <dbReference type="Pfam" id="PF08167"/>
    </source>
</evidence>
<dbReference type="PANTHER" id="PTHR34105:SF1">
    <property type="entry name" value="PROLINE-, GLUTAMIC ACID- AND LEUCINE-RICH PROTEIN 1"/>
    <property type="match status" value="1"/>
</dbReference>
<dbReference type="EMBL" id="CP059248">
    <property type="protein sequence ID" value="QLL32459.1"/>
    <property type="molecule type" value="Genomic_DNA"/>
</dbReference>
<dbReference type="InterPro" id="IPR012583">
    <property type="entry name" value="RIX1_N"/>
</dbReference>
<dbReference type="InterPro" id="IPR016024">
    <property type="entry name" value="ARM-type_fold"/>
</dbReference>
<comment type="function">
    <text evidence="1">Component of the RIX1 complex required for processing of ITS2 sequences from 35S pre-rRNA and the nucleoplasmic transit of the pre-60S ribosomal subunits. Regulates pre-60S association of the critical remodeling factor MDN1.</text>
</comment>
<dbReference type="GeneID" id="59325595"/>